<proteinExistence type="predicted"/>
<organism evidence="2 3">
    <name type="scientific">Eleutherodactylus coqui</name>
    <name type="common">Puerto Rican coqui</name>
    <dbReference type="NCBI Taxonomy" id="57060"/>
    <lineage>
        <taxon>Eukaryota</taxon>
        <taxon>Metazoa</taxon>
        <taxon>Chordata</taxon>
        <taxon>Craniata</taxon>
        <taxon>Vertebrata</taxon>
        <taxon>Euteleostomi</taxon>
        <taxon>Amphibia</taxon>
        <taxon>Batrachia</taxon>
        <taxon>Anura</taxon>
        <taxon>Neobatrachia</taxon>
        <taxon>Hyloidea</taxon>
        <taxon>Eleutherodactylidae</taxon>
        <taxon>Eleutherodactylinae</taxon>
        <taxon>Eleutherodactylus</taxon>
        <taxon>Eleutherodactylus</taxon>
    </lineage>
</organism>
<dbReference type="EMBL" id="WNTK01000001">
    <property type="protein sequence ID" value="KAG9492327.1"/>
    <property type="molecule type" value="Genomic_DNA"/>
</dbReference>
<reference evidence="2" key="1">
    <citation type="thesis" date="2020" institute="ProQuest LLC" country="789 East Eisenhower Parkway, Ann Arbor, MI, USA">
        <title>Comparative Genomics and Chromosome Evolution.</title>
        <authorList>
            <person name="Mudd A.B."/>
        </authorList>
    </citation>
    <scope>NUCLEOTIDE SEQUENCE</scope>
    <source>
        <strain evidence="2">HN-11 Male</strain>
        <tissue evidence="2">Kidney and liver</tissue>
    </source>
</reference>
<evidence type="ECO:0000256" key="1">
    <source>
        <dbReference type="SAM" id="SignalP"/>
    </source>
</evidence>
<gene>
    <name evidence="2" type="ORF">GDO78_000700</name>
</gene>
<feature type="signal peptide" evidence="1">
    <location>
        <begin position="1"/>
        <end position="18"/>
    </location>
</feature>
<accession>A0A8J6FQP2</accession>
<comment type="caution">
    <text evidence="2">The sequence shown here is derived from an EMBL/GenBank/DDBJ whole genome shotgun (WGS) entry which is preliminary data.</text>
</comment>
<protein>
    <submittedName>
        <fullName evidence="2">Uncharacterized protein</fullName>
    </submittedName>
</protein>
<name>A0A8J6FQP2_ELECQ</name>
<dbReference type="AlphaFoldDB" id="A0A8J6FQP2"/>
<keyword evidence="3" id="KW-1185">Reference proteome</keyword>
<evidence type="ECO:0000313" key="3">
    <source>
        <dbReference type="Proteomes" id="UP000770717"/>
    </source>
</evidence>
<dbReference type="Proteomes" id="UP000770717">
    <property type="component" value="Unassembled WGS sequence"/>
</dbReference>
<feature type="chain" id="PRO_5035320853" evidence="1">
    <location>
        <begin position="19"/>
        <end position="91"/>
    </location>
</feature>
<keyword evidence="1" id="KW-0732">Signal</keyword>
<sequence length="91" mass="10778">MFFFLRVLFLKWPRKGVAKTKSYPLCKAKLASSYSKMLCQKCINRLFRMNPKHLLGLKLKVNLRAVHSKKVRLALQDYVRALMLLPLEWKI</sequence>
<evidence type="ECO:0000313" key="2">
    <source>
        <dbReference type="EMBL" id="KAG9492327.1"/>
    </source>
</evidence>